<organism evidence="2">
    <name type="scientific">Salix viminalis</name>
    <name type="common">Common osier</name>
    <name type="synonym">Basket willow</name>
    <dbReference type="NCBI Taxonomy" id="40686"/>
    <lineage>
        <taxon>Eukaryota</taxon>
        <taxon>Viridiplantae</taxon>
        <taxon>Streptophyta</taxon>
        <taxon>Embryophyta</taxon>
        <taxon>Tracheophyta</taxon>
        <taxon>Spermatophyta</taxon>
        <taxon>Magnoliopsida</taxon>
        <taxon>eudicotyledons</taxon>
        <taxon>Gunneridae</taxon>
        <taxon>Pentapetalae</taxon>
        <taxon>rosids</taxon>
        <taxon>fabids</taxon>
        <taxon>Malpighiales</taxon>
        <taxon>Salicaceae</taxon>
        <taxon>Saliceae</taxon>
        <taxon>Salix</taxon>
    </lineage>
</organism>
<reference evidence="2" key="1">
    <citation type="submission" date="2019-03" db="EMBL/GenBank/DDBJ databases">
        <authorList>
            <person name="Mank J."/>
            <person name="Almeida P."/>
        </authorList>
    </citation>
    <scope>NUCLEOTIDE SEQUENCE</scope>
    <source>
        <strain evidence="2">78183</strain>
    </source>
</reference>
<proteinExistence type="predicted"/>
<evidence type="ECO:0000313" key="2">
    <source>
        <dbReference type="EMBL" id="VFU41418.1"/>
    </source>
</evidence>
<feature type="compositionally biased region" description="Acidic residues" evidence="1">
    <location>
        <begin position="9"/>
        <end position="18"/>
    </location>
</feature>
<name>A0A6N2LJ95_SALVM</name>
<accession>A0A6N2LJ95</accession>
<dbReference type="AlphaFoldDB" id="A0A6N2LJ95"/>
<dbReference type="EMBL" id="CAADRP010001563">
    <property type="protein sequence ID" value="VFU41418.1"/>
    <property type="molecule type" value="Genomic_DNA"/>
</dbReference>
<feature type="region of interest" description="Disordered" evidence="1">
    <location>
        <begin position="1"/>
        <end position="26"/>
    </location>
</feature>
<evidence type="ECO:0000256" key="1">
    <source>
        <dbReference type="SAM" id="MobiDB-lite"/>
    </source>
</evidence>
<sequence>MKKVNLDSSDSEATERDEDIYRDHQPFQHPLCRDFKELKRNNKRACEPEVQGNNGNCSSTDQTLVNY</sequence>
<feature type="region of interest" description="Disordered" evidence="1">
    <location>
        <begin position="45"/>
        <end position="67"/>
    </location>
</feature>
<protein>
    <submittedName>
        <fullName evidence="2">Uncharacterized protein</fullName>
    </submittedName>
</protein>
<feature type="compositionally biased region" description="Polar residues" evidence="1">
    <location>
        <begin position="51"/>
        <end position="67"/>
    </location>
</feature>
<gene>
    <name evidence="2" type="ORF">SVIM_LOCUS243629</name>
</gene>